<dbReference type="RefSeq" id="XP_003141643.1">
    <property type="nucleotide sequence ID" value="XM_003141595.1"/>
</dbReference>
<evidence type="ECO:0000313" key="1">
    <source>
        <dbReference type="EMBL" id="EFO22424.1"/>
    </source>
</evidence>
<sequence>MCRKLEEQEIDYETFLMLTKTEFISFGINRTDAGILSSIQKMLEEELRKI</sequence>
<dbReference type="OrthoDB" id="10004495at2759"/>
<evidence type="ECO:0008006" key="2">
    <source>
        <dbReference type="Google" id="ProtNLM"/>
    </source>
</evidence>
<dbReference type="AlphaFoldDB" id="A0A1S0TYP2"/>
<dbReference type="CTD" id="9943472"/>
<name>A0A1S0TYP2_LOALO</name>
<dbReference type="EMBL" id="JH712194">
    <property type="protein sequence ID" value="EFO22424.1"/>
    <property type="molecule type" value="Genomic_DNA"/>
</dbReference>
<gene>
    <name evidence="1" type="ORF">LOAG_06059</name>
</gene>
<organism evidence="1">
    <name type="scientific">Loa loa</name>
    <name type="common">Eye worm</name>
    <name type="synonym">Filaria loa</name>
    <dbReference type="NCBI Taxonomy" id="7209"/>
    <lineage>
        <taxon>Eukaryota</taxon>
        <taxon>Metazoa</taxon>
        <taxon>Ecdysozoa</taxon>
        <taxon>Nematoda</taxon>
        <taxon>Chromadorea</taxon>
        <taxon>Rhabditida</taxon>
        <taxon>Spirurina</taxon>
        <taxon>Spiruromorpha</taxon>
        <taxon>Filarioidea</taxon>
        <taxon>Onchocercidae</taxon>
        <taxon>Loa</taxon>
    </lineage>
</organism>
<protein>
    <recommendedName>
        <fullName evidence="2">SAM domain-containing protein</fullName>
    </recommendedName>
</protein>
<accession>A0A1S0TYP2</accession>
<dbReference type="GeneID" id="9943472"/>
<proteinExistence type="predicted"/>
<dbReference type="InParanoid" id="A0A1S0TYP2"/>
<dbReference type="KEGG" id="loa:LOAG_06059"/>
<reference evidence="1" key="1">
    <citation type="submission" date="2012-04" db="EMBL/GenBank/DDBJ databases">
        <title>The Genome Sequence of Loa loa.</title>
        <authorList>
            <consortium name="The Broad Institute Genome Sequencing Platform"/>
            <consortium name="Broad Institute Genome Sequencing Center for Infectious Disease"/>
            <person name="Nutman T.B."/>
            <person name="Fink D.L."/>
            <person name="Russ C."/>
            <person name="Young S."/>
            <person name="Zeng Q."/>
            <person name="Gargeya S."/>
            <person name="Alvarado L."/>
            <person name="Berlin A."/>
            <person name="Chapman S.B."/>
            <person name="Chen Z."/>
            <person name="Freedman E."/>
            <person name="Gellesch M."/>
            <person name="Goldberg J."/>
            <person name="Griggs A."/>
            <person name="Gujja S."/>
            <person name="Heilman E.R."/>
            <person name="Heiman D."/>
            <person name="Howarth C."/>
            <person name="Mehta T."/>
            <person name="Neiman D."/>
            <person name="Pearson M."/>
            <person name="Roberts A."/>
            <person name="Saif S."/>
            <person name="Shea T."/>
            <person name="Shenoy N."/>
            <person name="Sisk P."/>
            <person name="Stolte C."/>
            <person name="Sykes S."/>
            <person name="White J."/>
            <person name="Yandava C."/>
            <person name="Haas B."/>
            <person name="Henn M.R."/>
            <person name="Nusbaum C."/>
            <person name="Birren B."/>
        </authorList>
    </citation>
    <scope>NUCLEOTIDE SEQUENCE [LARGE SCALE GENOMIC DNA]</scope>
</reference>